<dbReference type="GO" id="GO:0061608">
    <property type="term" value="F:nuclear import signal receptor activity"/>
    <property type="evidence" value="ECO:0007669"/>
    <property type="project" value="TreeGrafter"/>
</dbReference>
<comment type="similarity">
    <text evidence="1">Belongs to the OPI10 family.</text>
</comment>
<organism evidence="4 5">
    <name type="scientific">Coniella lustricola</name>
    <dbReference type="NCBI Taxonomy" id="2025994"/>
    <lineage>
        <taxon>Eukaryota</taxon>
        <taxon>Fungi</taxon>
        <taxon>Dikarya</taxon>
        <taxon>Ascomycota</taxon>
        <taxon>Pezizomycotina</taxon>
        <taxon>Sordariomycetes</taxon>
        <taxon>Sordariomycetidae</taxon>
        <taxon>Diaporthales</taxon>
        <taxon>Schizoparmaceae</taxon>
        <taxon>Coniella</taxon>
    </lineage>
</organism>
<evidence type="ECO:0000313" key="4">
    <source>
        <dbReference type="EMBL" id="PSS02236.1"/>
    </source>
</evidence>
<dbReference type="PANTHER" id="PTHR12925:SF0">
    <property type="entry name" value="PROTEIN HIKESHI"/>
    <property type="match status" value="1"/>
</dbReference>
<dbReference type="GO" id="GO:0006606">
    <property type="term" value="P:protein import into nucleus"/>
    <property type="evidence" value="ECO:0007669"/>
    <property type="project" value="TreeGrafter"/>
</dbReference>
<evidence type="ECO:0000259" key="2">
    <source>
        <dbReference type="Pfam" id="PF05603"/>
    </source>
</evidence>
<dbReference type="EMBL" id="KZ678378">
    <property type="protein sequence ID" value="PSS02236.1"/>
    <property type="molecule type" value="Genomic_DNA"/>
</dbReference>
<dbReference type="AlphaFoldDB" id="A0A2T3AKN4"/>
<name>A0A2T3AKN4_9PEZI</name>
<dbReference type="Pfam" id="PF05603">
    <property type="entry name" value="Hikeshi-like_N"/>
    <property type="match status" value="1"/>
</dbReference>
<keyword evidence="5" id="KW-1185">Reference proteome</keyword>
<gene>
    <name evidence="4" type="ORF">BD289DRAFT_255124</name>
</gene>
<sequence length="214" mass="22348">MSQPLFGLVPAGLPVITQPSETPTPTSFVYSIPTGQKPFSHVVIFLLPGIVLPENTAAAIYLITPPNPAQGQTSPTTKFLGGVGPGKESAIFKLSDSSASMPSPAGGAAQIILGISVEDAASVAARIEELSAAKTSISATSSLALVPAGAASIKQQPSTLVLAQRIIKNAFNFLSGFSGQAGQVEVIPLRAFEDWWRKFESKVRTDPGFLERDD</sequence>
<dbReference type="InterPro" id="IPR031318">
    <property type="entry name" value="OPI10"/>
</dbReference>
<evidence type="ECO:0000259" key="3">
    <source>
        <dbReference type="Pfam" id="PF21057"/>
    </source>
</evidence>
<dbReference type="InterPro" id="IPR048364">
    <property type="entry name" value="Hikeshi-like_C"/>
</dbReference>
<dbReference type="InterPro" id="IPR008493">
    <property type="entry name" value="Hikeshi-like_N"/>
</dbReference>
<evidence type="ECO:0000313" key="5">
    <source>
        <dbReference type="Proteomes" id="UP000241462"/>
    </source>
</evidence>
<dbReference type="GO" id="GO:0005829">
    <property type="term" value="C:cytosol"/>
    <property type="evidence" value="ECO:0007669"/>
    <property type="project" value="TreeGrafter"/>
</dbReference>
<dbReference type="PANTHER" id="PTHR12925">
    <property type="entry name" value="HIKESHI FAMILY MEMBER"/>
    <property type="match status" value="1"/>
</dbReference>
<reference evidence="4 5" key="1">
    <citation type="journal article" date="2018" name="Mycol. Prog.">
        <title>Coniella lustricola, a new species from submerged detritus.</title>
        <authorList>
            <person name="Raudabaugh D.B."/>
            <person name="Iturriaga T."/>
            <person name="Carver A."/>
            <person name="Mondo S."/>
            <person name="Pangilinan J."/>
            <person name="Lipzen A."/>
            <person name="He G."/>
            <person name="Amirebrahimi M."/>
            <person name="Grigoriev I.V."/>
            <person name="Miller A.N."/>
        </authorList>
    </citation>
    <scope>NUCLEOTIDE SEQUENCE [LARGE SCALE GENOMIC DNA]</scope>
    <source>
        <strain evidence="4 5">B22-T-1</strain>
    </source>
</reference>
<feature type="domain" description="Hikeshi-like N-terminal" evidence="2">
    <location>
        <begin position="9"/>
        <end position="133"/>
    </location>
</feature>
<dbReference type="Proteomes" id="UP000241462">
    <property type="component" value="Unassembled WGS sequence"/>
</dbReference>
<dbReference type="GO" id="GO:0005634">
    <property type="term" value="C:nucleus"/>
    <property type="evidence" value="ECO:0007669"/>
    <property type="project" value="TreeGrafter"/>
</dbReference>
<dbReference type="InParanoid" id="A0A2T3AKN4"/>
<protein>
    <submittedName>
        <fullName evidence="4">DUF775 domain-containing protein</fullName>
    </submittedName>
</protein>
<dbReference type="STRING" id="2025994.A0A2T3AKN4"/>
<dbReference type="FunCoup" id="A0A2T3AKN4">
    <property type="interactions" value="340"/>
</dbReference>
<dbReference type="Pfam" id="PF21057">
    <property type="entry name" value="Hikeshi-like_C"/>
    <property type="match status" value="1"/>
</dbReference>
<feature type="domain" description="Hikeshi-like C-terminal" evidence="3">
    <location>
        <begin position="158"/>
        <end position="212"/>
    </location>
</feature>
<proteinExistence type="inferred from homology"/>
<evidence type="ECO:0000256" key="1">
    <source>
        <dbReference type="ARBA" id="ARBA00006623"/>
    </source>
</evidence>
<dbReference type="OrthoDB" id="10248398at2759"/>
<accession>A0A2T3AKN4</accession>